<dbReference type="WBParaSite" id="JU765_v2.g1478.t1">
    <property type="protein sequence ID" value="JU765_v2.g1478.t1"/>
    <property type="gene ID" value="JU765_v2.g1478"/>
</dbReference>
<evidence type="ECO:0000313" key="1">
    <source>
        <dbReference type="Proteomes" id="UP000887576"/>
    </source>
</evidence>
<evidence type="ECO:0000313" key="2">
    <source>
        <dbReference type="WBParaSite" id="JU765_v2.g1478.t1"/>
    </source>
</evidence>
<accession>A0AC34QAS1</accession>
<reference evidence="2" key="1">
    <citation type="submission" date="2022-11" db="UniProtKB">
        <authorList>
            <consortium name="WormBaseParasite"/>
        </authorList>
    </citation>
    <scope>IDENTIFICATION</scope>
</reference>
<name>A0AC34QAS1_9BILA</name>
<proteinExistence type="predicted"/>
<sequence>MILYQIWTSRKYVEQNGSLPDLDGIIHIIFASKYVLEAEMLDSPTVFYNFHYEKEFPHCARNVSVIASINFGKPQKITLGKIGKIFKEFKENPEKHVNYVNLKPKQYLPNLEESQNEFCSINQLSVWLYLLKIKIQDKKNYKNVIKFKKIRQNLMTFYIKIHESYQSLFQLLTELSSNLKEIHDNADILLAHLGKFYQKKLAEIKNLNVEDNDPKLEISFCNNDDRMKLKNLIIKYFRSNVFKTFVLKKKSFLPFLCC</sequence>
<protein>
    <submittedName>
        <fullName evidence="2">Uncharacterized protein</fullName>
    </submittedName>
</protein>
<dbReference type="Proteomes" id="UP000887576">
    <property type="component" value="Unplaced"/>
</dbReference>
<organism evidence="1 2">
    <name type="scientific">Panagrolaimus sp. JU765</name>
    <dbReference type="NCBI Taxonomy" id="591449"/>
    <lineage>
        <taxon>Eukaryota</taxon>
        <taxon>Metazoa</taxon>
        <taxon>Ecdysozoa</taxon>
        <taxon>Nematoda</taxon>
        <taxon>Chromadorea</taxon>
        <taxon>Rhabditida</taxon>
        <taxon>Tylenchina</taxon>
        <taxon>Panagrolaimomorpha</taxon>
        <taxon>Panagrolaimoidea</taxon>
        <taxon>Panagrolaimidae</taxon>
        <taxon>Panagrolaimus</taxon>
    </lineage>
</organism>